<organism evidence="9 10">
    <name type="scientific">Conyzicola lurida</name>
    <dbReference type="NCBI Taxonomy" id="1172621"/>
    <lineage>
        <taxon>Bacteria</taxon>
        <taxon>Bacillati</taxon>
        <taxon>Actinomycetota</taxon>
        <taxon>Actinomycetes</taxon>
        <taxon>Micrococcales</taxon>
        <taxon>Microbacteriaceae</taxon>
        <taxon>Conyzicola</taxon>
    </lineage>
</organism>
<evidence type="ECO:0000256" key="3">
    <source>
        <dbReference type="ARBA" id="ARBA00022763"/>
    </source>
</evidence>
<evidence type="ECO:0000256" key="1">
    <source>
        <dbReference type="ARBA" id="ARBA00008136"/>
    </source>
</evidence>
<dbReference type="SUPFAM" id="SSF143081">
    <property type="entry name" value="BB1717-like"/>
    <property type="match status" value="1"/>
</dbReference>
<keyword evidence="2 8" id="KW-0645">Protease</keyword>
<evidence type="ECO:0000256" key="8">
    <source>
        <dbReference type="RuleBase" id="RU364100"/>
    </source>
</evidence>
<dbReference type="GO" id="GO:0006508">
    <property type="term" value="P:proteolysis"/>
    <property type="evidence" value="ECO:0007669"/>
    <property type="project" value="UniProtKB-KW"/>
</dbReference>
<gene>
    <name evidence="9" type="ORF">HD599_002170</name>
</gene>
<evidence type="ECO:0000256" key="6">
    <source>
        <dbReference type="ARBA" id="ARBA00023125"/>
    </source>
</evidence>
<evidence type="ECO:0000256" key="7">
    <source>
        <dbReference type="ARBA" id="ARBA00023239"/>
    </source>
</evidence>
<keyword evidence="10" id="KW-1185">Reference proteome</keyword>
<dbReference type="EMBL" id="JACHMJ010000001">
    <property type="protein sequence ID" value="MBB5843847.1"/>
    <property type="molecule type" value="Genomic_DNA"/>
</dbReference>
<dbReference type="GO" id="GO:0016829">
    <property type="term" value="F:lyase activity"/>
    <property type="evidence" value="ECO:0007669"/>
    <property type="project" value="UniProtKB-KW"/>
</dbReference>
<protein>
    <recommendedName>
        <fullName evidence="8">Abasic site processing protein</fullName>
        <ecNumber evidence="8">3.4.-.-</ecNumber>
    </recommendedName>
</protein>
<keyword evidence="3" id="KW-0227">DNA damage</keyword>
<evidence type="ECO:0000256" key="2">
    <source>
        <dbReference type="ARBA" id="ARBA00022670"/>
    </source>
</evidence>
<keyword evidence="6" id="KW-0238">DNA-binding</keyword>
<evidence type="ECO:0000256" key="4">
    <source>
        <dbReference type="ARBA" id="ARBA00022801"/>
    </source>
</evidence>
<evidence type="ECO:0000313" key="10">
    <source>
        <dbReference type="Proteomes" id="UP000536685"/>
    </source>
</evidence>
<dbReference type="Pfam" id="PF02586">
    <property type="entry name" value="SRAP"/>
    <property type="match status" value="1"/>
</dbReference>
<comment type="similarity">
    <text evidence="1 8">Belongs to the SOS response-associated peptidase family.</text>
</comment>
<dbReference type="PANTHER" id="PTHR13604">
    <property type="entry name" value="DC12-RELATED"/>
    <property type="match status" value="1"/>
</dbReference>
<sequence length="240" mass="26633">MCGRFAVDKDTNELIEEFVAAGGDVHDWAPSWNLAPTQQVPVVIESVKTGELVRRLETARWSLVPGWSKSLTMKFPTFNARSETAAEKSTFSASVKSKRAIIPASGYYEWHTDPVTKKKTPFYIHSGNDETLAFAGLYSWWKDHSKAEDDPTSWNLTATILTSDAVDDLLDIHDRNPVPLPREWWGRWLDPATVGDQDFVDAAVQAALPVAGSLEIREVAPLPFQGEGPELIRPVTKAGQ</sequence>
<dbReference type="RefSeq" id="WP_184237311.1">
    <property type="nucleotide sequence ID" value="NZ_JACHMJ010000001.1"/>
</dbReference>
<reference evidence="9 10" key="1">
    <citation type="submission" date="2020-08" db="EMBL/GenBank/DDBJ databases">
        <title>Sequencing the genomes of 1000 actinobacteria strains.</title>
        <authorList>
            <person name="Klenk H.-P."/>
        </authorList>
    </citation>
    <scope>NUCLEOTIDE SEQUENCE [LARGE SCALE GENOMIC DNA]</scope>
    <source>
        <strain evidence="9 10">DSM 105784</strain>
    </source>
</reference>
<proteinExistence type="inferred from homology"/>
<evidence type="ECO:0000256" key="5">
    <source>
        <dbReference type="ARBA" id="ARBA00023124"/>
    </source>
</evidence>
<keyword evidence="7" id="KW-0456">Lyase</keyword>
<dbReference type="EC" id="3.4.-.-" evidence="8"/>
<dbReference type="PANTHER" id="PTHR13604:SF0">
    <property type="entry name" value="ABASIC SITE PROCESSING PROTEIN HMCES"/>
    <property type="match status" value="1"/>
</dbReference>
<keyword evidence="4 8" id="KW-0378">Hydrolase</keyword>
<comment type="caution">
    <text evidence="9">The sequence shown here is derived from an EMBL/GenBank/DDBJ whole genome shotgun (WGS) entry which is preliminary data.</text>
</comment>
<name>A0A841AKT8_9MICO</name>
<dbReference type="Proteomes" id="UP000536685">
    <property type="component" value="Unassembled WGS sequence"/>
</dbReference>
<dbReference type="AlphaFoldDB" id="A0A841AKT8"/>
<dbReference type="GO" id="GO:0106300">
    <property type="term" value="P:protein-DNA covalent cross-linking repair"/>
    <property type="evidence" value="ECO:0007669"/>
    <property type="project" value="InterPro"/>
</dbReference>
<dbReference type="Gene3D" id="3.90.1680.10">
    <property type="entry name" value="SOS response associated peptidase-like"/>
    <property type="match status" value="1"/>
</dbReference>
<dbReference type="GO" id="GO:0003697">
    <property type="term" value="F:single-stranded DNA binding"/>
    <property type="evidence" value="ECO:0007669"/>
    <property type="project" value="InterPro"/>
</dbReference>
<dbReference type="GO" id="GO:0008233">
    <property type="term" value="F:peptidase activity"/>
    <property type="evidence" value="ECO:0007669"/>
    <property type="project" value="UniProtKB-KW"/>
</dbReference>
<keyword evidence="5" id="KW-0190">Covalent protein-DNA linkage</keyword>
<accession>A0A841AKT8</accession>
<dbReference type="InterPro" id="IPR003738">
    <property type="entry name" value="SRAP"/>
</dbReference>
<dbReference type="InterPro" id="IPR036590">
    <property type="entry name" value="SRAP-like"/>
</dbReference>
<evidence type="ECO:0000313" key="9">
    <source>
        <dbReference type="EMBL" id="MBB5843847.1"/>
    </source>
</evidence>